<reference evidence="1 2" key="1">
    <citation type="submission" date="2009-02" db="EMBL/GenBank/DDBJ databases">
        <title>Vibrio splendidus str. LGP32 complete genome.</title>
        <authorList>
            <person name="Mazel D."/>
            <person name="Le Roux F."/>
        </authorList>
    </citation>
    <scope>NUCLEOTIDE SEQUENCE [LARGE SCALE GENOMIC DNA]</scope>
    <source>
        <strain evidence="1 2">LGP32</strain>
    </source>
</reference>
<dbReference type="HOGENOM" id="CLU_3392013_0_0_6"/>
<evidence type="ECO:0000313" key="1">
    <source>
        <dbReference type="EMBL" id="CAV19121.1"/>
    </source>
</evidence>
<organism evidence="1 2">
    <name type="scientific">Vibrio atlanticus (strain LGP32)</name>
    <name type="common">Vibrio splendidus (strain Mel32)</name>
    <dbReference type="NCBI Taxonomy" id="575788"/>
    <lineage>
        <taxon>Bacteria</taxon>
        <taxon>Pseudomonadati</taxon>
        <taxon>Pseudomonadota</taxon>
        <taxon>Gammaproteobacteria</taxon>
        <taxon>Vibrionales</taxon>
        <taxon>Vibrionaceae</taxon>
        <taxon>Vibrio</taxon>
    </lineage>
</organism>
<protein>
    <submittedName>
        <fullName evidence="1">Uncharacterized protein</fullName>
    </submittedName>
</protein>
<proteinExistence type="predicted"/>
<name>B7VGS1_VIBA3</name>
<accession>B7VGS1</accession>
<sequence>MFVGLQDSATAYIFQGKEMGVLVDKWWIEKKL</sequence>
<gene>
    <name evidence="1" type="ordered locus">VS_1938</name>
</gene>
<evidence type="ECO:0000313" key="2">
    <source>
        <dbReference type="Proteomes" id="UP000009100"/>
    </source>
</evidence>
<dbReference type="Proteomes" id="UP000009100">
    <property type="component" value="Chromosome 1"/>
</dbReference>
<dbReference type="AlphaFoldDB" id="B7VGS1"/>
<dbReference type="KEGG" id="vsp:VS_1938"/>
<dbReference type="EMBL" id="FM954972">
    <property type="protein sequence ID" value="CAV19121.1"/>
    <property type="molecule type" value="Genomic_DNA"/>
</dbReference>